<dbReference type="SUPFAM" id="SSF56349">
    <property type="entry name" value="DNA breaking-rejoining enzymes"/>
    <property type="match status" value="1"/>
</dbReference>
<proteinExistence type="predicted"/>
<reference evidence="1 2" key="1">
    <citation type="submission" date="2016-02" db="EMBL/GenBank/DDBJ databases">
        <authorList>
            <person name="Wen L."/>
            <person name="He K."/>
            <person name="Yang H."/>
        </authorList>
    </citation>
    <scope>NUCLEOTIDE SEQUENCE [LARGE SCALE GENOMIC DNA]</scope>
    <source>
        <strain evidence="1">ShG14-8</strain>
    </source>
</reference>
<comment type="caution">
    <text evidence="1">The sequence shown here is derived from an EMBL/GenBank/DDBJ whole genome shotgun (WGS) entry which is preliminary data.</text>
</comment>
<evidence type="ECO:0000313" key="1">
    <source>
        <dbReference type="EMBL" id="KXS30989.1"/>
    </source>
</evidence>
<dbReference type="GO" id="GO:0003677">
    <property type="term" value="F:DNA binding"/>
    <property type="evidence" value="ECO:0007669"/>
    <property type="project" value="InterPro"/>
</dbReference>
<dbReference type="EMBL" id="LSLI01000111">
    <property type="protein sequence ID" value="KXS30989.1"/>
    <property type="molecule type" value="Genomic_DNA"/>
</dbReference>
<organism evidence="1 2">
    <name type="scientific">Candidatus Gallionella acididurans</name>
    <dbReference type="NCBI Taxonomy" id="1796491"/>
    <lineage>
        <taxon>Bacteria</taxon>
        <taxon>Pseudomonadati</taxon>
        <taxon>Pseudomonadota</taxon>
        <taxon>Betaproteobacteria</taxon>
        <taxon>Nitrosomonadales</taxon>
        <taxon>Gallionellaceae</taxon>
        <taxon>Gallionella</taxon>
    </lineage>
</organism>
<dbReference type="AlphaFoldDB" id="A0A139BPT9"/>
<gene>
    <name evidence="1" type="ORF">AWT59_2888</name>
</gene>
<dbReference type="InterPro" id="IPR011010">
    <property type="entry name" value="DNA_brk_join_enz"/>
</dbReference>
<sequence length="59" mass="6563">MLQELGGWSSPEMVQKYAHLSSEHLAQWVDRRPAVLPEIAPESDTFLTTGNEKGARLLA</sequence>
<accession>A0A139BPT9</accession>
<dbReference type="Proteomes" id="UP000070578">
    <property type="component" value="Unassembled WGS sequence"/>
</dbReference>
<protein>
    <submittedName>
        <fullName evidence="1">Integrase family protein</fullName>
    </submittedName>
</protein>
<evidence type="ECO:0000313" key="2">
    <source>
        <dbReference type="Proteomes" id="UP000070578"/>
    </source>
</evidence>
<name>A0A139BPT9_9PROT</name>
<reference evidence="1 2" key="2">
    <citation type="submission" date="2016-03" db="EMBL/GenBank/DDBJ databases">
        <title>New uncultured bacterium of the family Gallionellaceae from acid mine drainage: description and reconstruction of genome based on metagenomic analysis of microbial community.</title>
        <authorList>
            <person name="Kadnikov V."/>
            <person name="Ivasenko D."/>
            <person name="Beletsky A."/>
            <person name="Mardanov A."/>
            <person name="Danilova E."/>
            <person name="Pimenov N."/>
            <person name="Karnachuk O."/>
            <person name="Ravin N."/>
        </authorList>
    </citation>
    <scope>NUCLEOTIDE SEQUENCE [LARGE SCALE GENOMIC DNA]</scope>
    <source>
        <strain evidence="1">ShG14-8</strain>
    </source>
</reference>